<name>A0A8D8S0P8_9HEMI</name>
<proteinExistence type="predicted"/>
<protein>
    <submittedName>
        <fullName evidence="2">Uncharacterized protein</fullName>
    </submittedName>
</protein>
<sequence length="119" mass="13868">MRVSPLHWERQTQKVVQQPEPRGCQPESRIFRPAGNRTPGVKRQKYLYHLTTDSVRNDNETPYPPSFNITPIESLIAPSNINNNIPWRLYKLEYLLTCVRYLIDYLGVLGNASRLCKLI</sequence>
<accession>A0A8D8S0P8</accession>
<dbReference type="AlphaFoldDB" id="A0A8D8S0P8"/>
<feature type="region of interest" description="Disordered" evidence="1">
    <location>
        <begin position="1"/>
        <end position="35"/>
    </location>
</feature>
<reference evidence="2" key="1">
    <citation type="submission" date="2021-05" db="EMBL/GenBank/DDBJ databases">
        <authorList>
            <person name="Alioto T."/>
            <person name="Alioto T."/>
            <person name="Gomez Garrido J."/>
        </authorList>
    </citation>
    <scope>NUCLEOTIDE SEQUENCE</scope>
</reference>
<dbReference type="EMBL" id="HBUF01197902">
    <property type="protein sequence ID" value="CAG6660786.1"/>
    <property type="molecule type" value="Transcribed_RNA"/>
</dbReference>
<evidence type="ECO:0000313" key="2">
    <source>
        <dbReference type="EMBL" id="CAG6660786.1"/>
    </source>
</evidence>
<organism evidence="2">
    <name type="scientific">Cacopsylla melanoneura</name>
    <dbReference type="NCBI Taxonomy" id="428564"/>
    <lineage>
        <taxon>Eukaryota</taxon>
        <taxon>Metazoa</taxon>
        <taxon>Ecdysozoa</taxon>
        <taxon>Arthropoda</taxon>
        <taxon>Hexapoda</taxon>
        <taxon>Insecta</taxon>
        <taxon>Pterygota</taxon>
        <taxon>Neoptera</taxon>
        <taxon>Paraneoptera</taxon>
        <taxon>Hemiptera</taxon>
        <taxon>Sternorrhyncha</taxon>
        <taxon>Psylloidea</taxon>
        <taxon>Psyllidae</taxon>
        <taxon>Psyllinae</taxon>
        <taxon>Cacopsylla</taxon>
    </lineage>
</organism>
<evidence type="ECO:0000256" key="1">
    <source>
        <dbReference type="SAM" id="MobiDB-lite"/>
    </source>
</evidence>